<protein>
    <recommendedName>
        <fullName evidence="3">Helicase</fullName>
    </recommendedName>
</protein>
<dbReference type="RefSeq" id="WP_068171396.1">
    <property type="nucleotide sequence ID" value="NZ_AOGK01000007.1"/>
</dbReference>
<dbReference type="Proteomes" id="UP001152876">
    <property type="component" value="Unassembled WGS sequence"/>
</dbReference>
<keyword evidence="2" id="KW-1185">Reference proteome</keyword>
<name>A0A9X4NW90_9BURK</name>
<reference evidence="1" key="1">
    <citation type="submission" date="2013-01" db="EMBL/GenBank/DDBJ databases">
        <title>Genome draft of Hydrogenophaga taeniospiralis 2K1.</title>
        <authorList>
            <person name="Gomila M."/>
            <person name="Lalucat J."/>
        </authorList>
    </citation>
    <scope>NUCLEOTIDE SEQUENCE</scope>
    <source>
        <strain evidence="1">CCUG 15921</strain>
    </source>
</reference>
<dbReference type="AlphaFoldDB" id="A0A9X4NW90"/>
<evidence type="ECO:0008006" key="3">
    <source>
        <dbReference type="Google" id="ProtNLM"/>
    </source>
</evidence>
<dbReference type="OrthoDB" id="7011745at2"/>
<evidence type="ECO:0000313" key="2">
    <source>
        <dbReference type="Proteomes" id="UP001152876"/>
    </source>
</evidence>
<organism evidence="1 2">
    <name type="scientific">Hydrogenophaga taeniospiralis CCUG 15921</name>
    <dbReference type="NCBI Taxonomy" id="1281780"/>
    <lineage>
        <taxon>Bacteria</taxon>
        <taxon>Pseudomonadati</taxon>
        <taxon>Pseudomonadota</taxon>
        <taxon>Betaproteobacteria</taxon>
        <taxon>Burkholderiales</taxon>
        <taxon>Comamonadaceae</taxon>
        <taxon>Hydrogenophaga</taxon>
    </lineage>
</organism>
<evidence type="ECO:0000313" key="1">
    <source>
        <dbReference type="EMBL" id="MDG5975630.1"/>
    </source>
</evidence>
<accession>A0A9X4NW90</accession>
<comment type="caution">
    <text evidence="1">The sequence shown here is derived from an EMBL/GenBank/DDBJ whole genome shotgun (WGS) entry which is preliminary data.</text>
</comment>
<dbReference type="InterPro" id="IPR036527">
    <property type="entry name" value="SCP2_sterol-bd_dom_sf"/>
</dbReference>
<gene>
    <name evidence="1" type="ORF">H010_10231</name>
</gene>
<dbReference type="EMBL" id="AOGK01000007">
    <property type="protein sequence ID" value="MDG5975630.1"/>
    <property type="molecule type" value="Genomic_DNA"/>
</dbReference>
<sequence length="129" mass="14163">MLKFKFLLWALTKLLQRAVKKNPACASYIDGKTLVFQIQTADGVGRHFHIANGQVGSSAGLTESPRFTMTFRNAERGYAVLSAKDGTDAFLSALRDGDLVIRGDFVEVMWFQGLTAYLQPKAEAIAHPA</sequence>
<proteinExistence type="predicted"/>
<dbReference type="Gene3D" id="3.30.1050.10">
    <property type="entry name" value="SCP2 sterol-binding domain"/>
    <property type="match status" value="1"/>
</dbReference>